<evidence type="ECO:0000313" key="17">
    <source>
        <dbReference type="Proteomes" id="UP000662986"/>
    </source>
</evidence>
<evidence type="ECO:0000256" key="8">
    <source>
        <dbReference type="ARBA" id="ARBA00023098"/>
    </source>
</evidence>
<proteinExistence type="predicted"/>
<dbReference type="Pfam" id="PF02737">
    <property type="entry name" value="3HCDH_N"/>
    <property type="match status" value="1"/>
</dbReference>
<dbReference type="Gene3D" id="1.10.1040.50">
    <property type="match status" value="1"/>
</dbReference>
<dbReference type="InterPro" id="IPR036291">
    <property type="entry name" value="NAD(P)-bd_dom_sf"/>
</dbReference>
<dbReference type="InterPro" id="IPR006176">
    <property type="entry name" value="3-OHacyl-CoA_DH_NAD-bd"/>
</dbReference>
<dbReference type="PANTHER" id="PTHR23309:SF49">
    <property type="entry name" value="PEROXISOMAL BIFUNCTIONAL ENZYME"/>
    <property type="match status" value="1"/>
</dbReference>
<evidence type="ECO:0000256" key="6">
    <source>
        <dbReference type="ARBA" id="ARBA00023002"/>
    </source>
</evidence>
<evidence type="ECO:0000313" key="16">
    <source>
        <dbReference type="EMBL" id="QSE91880.1"/>
    </source>
</evidence>
<evidence type="ECO:0000256" key="11">
    <source>
        <dbReference type="ARBA" id="ARBA00023239"/>
    </source>
</evidence>
<keyword evidence="4" id="KW-0276">Fatty acid metabolism</keyword>
<dbReference type="InterPro" id="IPR008927">
    <property type="entry name" value="6-PGluconate_DH-like_C_sf"/>
</dbReference>
<comment type="subcellular location">
    <subcellularLocation>
        <location evidence="1">Peroxisome</location>
    </subcellularLocation>
</comment>
<protein>
    <submittedName>
        <fullName evidence="16">Enoyl-CoA hydratase/isomerase family protein</fullName>
    </submittedName>
</protein>
<keyword evidence="10" id="KW-0413">Isomerase</keyword>
<keyword evidence="8" id="KW-0443">Lipid metabolism</keyword>
<dbReference type="PANTHER" id="PTHR23309">
    <property type="entry name" value="3-HYDROXYACYL-COA DEHYROGENASE"/>
    <property type="match status" value="1"/>
</dbReference>
<dbReference type="Gene3D" id="3.40.50.720">
    <property type="entry name" value="NAD(P)-binding Rossmann-like Domain"/>
    <property type="match status" value="2"/>
</dbReference>
<dbReference type="RefSeq" id="WP_206008261.1">
    <property type="nucleotide sequence ID" value="NZ_CP070619.1"/>
</dbReference>
<sequence>MSTVTTSLRGTIAVLLLNNPPVNMGNATLRADLARSLQNLATDRQVEGVVIASALTHFYAGSDLSEFAGELREPQLPSVIAAVEQLDVPVVAALTGLALGGGLEFALGCDRRIGDPTVQVGFPEVTLGMVPGAGGTVRTPRLTGVPIAIDLVASARRINADEALRVGILDDIVPADELVDRAVELARSISGKSRLIDRQVPPATAEDIEAVVARVSRRARPNVLEAIDLVCRAGDGEVDEVLDAERKVFNRLRLSGEASNLRYLFFARRAAAKALRSPANPLPVRTVGIAGAGTMGASLARAFIDHGFAVVVYDRDPAAVERLDSQVSGIRTAADITGLSDSDLVIDAVFEDMGVKTDLLENLEPKLRDDAIIASNTSYLDLCEMSRALEYRNRFAGLHFFNPPHRNPLVEVIRTPATDDATAATLSRIASTLGKVAIPAGLGDGFVANRVYADYRTQVEFLVEQGASPSDVDRAMRGLGMPIGPFAVADMSGLDIAWARRKRLAATRDPRQRYVAIADRLCETGRLGQKTGAGWFTYPDGSRRGEPDPDVDRIIAAERAIKGVEPRHIDDSEIRDRVLASMLCGAAVLVDCATAERASDIDVAMTEGFAFPKALGGPVRAMSARPDSEIVEALAAVHASCPVTFSVAEPASRGHLPEAVARCLNEVRERR</sequence>
<reference evidence="16 17" key="2">
    <citation type="journal article" date="2022" name="Arch. Microbiol.">
        <title>Rhodococcus pseudokoreensis sp. nov. isolated from the rhizosphere of young M26 apple rootstocks.</title>
        <authorList>
            <person name="Kampfer P."/>
            <person name="Glaeser S.P."/>
            <person name="Blom J."/>
            <person name="Wolf J."/>
            <person name="Benning S."/>
            <person name="Schloter M."/>
            <person name="Neumann-Schaal M."/>
        </authorList>
    </citation>
    <scope>NUCLEOTIDE SEQUENCE [LARGE SCALE GENOMIC DNA]</scope>
    <source>
        <strain evidence="16 17">R79</strain>
    </source>
</reference>
<evidence type="ECO:0000256" key="10">
    <source>
        <dbReference type="ARBA" id="ARBA00023235"/>
    </source>
</evidence>
<dbReference type="Proteomes" id="UP000662986">
    <property type="component" value="Chromosome"/>
</dbReference>
<comment type="catalytic activity">
    <reaction evidence="13">
        <text>a (3S)-3-hydroxyacyl-CoA + NAD(+) = a 3-oxoacyl-CoA + NADH + H(+)</text>
        <dbReference type="Rhea" id="RHEA:22432"/>
        <dbReference type="ChEBI" id="CHEBI:15378"/>
        <dbReference type="ChEBI" id="CHEBI:57318"/>
        <dbReference type="ChEBI" id="CHEBI:57540"/>
        <dbReference type="ChEBI" id="CHEBI:57945"/>
        <dbReference type="ChEBI" id="CHEBI:90726"/>
        <dbReference type="EC" id="1.1.1.35"/>
    </reaction>
</comment>
<evidence type="ECO:0000256" key="2">
    <source>
        <dbReference type="ARBA" id="ARBA00005005"/>
    </source>
</evidence>
<dbReference type="InterPro" id="IPR029045">
    <property type="entry name" value="ClpP/crotonase-like_dom_sf"/>
</dbReference>
<accession>A0A974W736</accession>
<reference evidence="16 17" key="1">
    <citation type="journal article" date="2021" name="Microbiol. Resour. Announc.">
        <title>Complete Genome Sequences of Two Rhodococcus sp. Strains with Large and Linear Chromosomes, Isolated from Apple Rhizosphere.</title>
        <authorList>
            <person name="Benning S."/>
            <person name="Brugnone N."/>
            <person name="Siani R."/>
            <person name="Kublik S."/>
            <person name="Schloter M."/>
            <person name="Rad V."/>
        </authorList>
    </citation>
    <scope>NUCLEOTIDE SEQUENCE [LARGE SCALE GENOMIC DNA]</scope>
    <source>
        <strain evidence="16 17">R79</strain>
    </source>
</reference>
<dbReference type="CDD" id="cd06558">
    <property type="entry name" value="crotonase-like"/>
    <property type="match status" value="1"/>
</dbReference>
<keyword evidence="6" id="KW-0560">Oxidoreductase</keyword>
<organism evidence="16 17">
    <name type="scientific">Rhodococcus pseudokoreensis</name>
    <dbReference type="NCBI Taxonomy" id="2811421"/>
    <lineage>
        <taxon>Bacteria</taxon>
        <taxon>Bacillati</taxon>
        <taxon>Actinomycetota</taxon>
        <taxon>Actinomycetes</taxon>
        <taxon>Mycobacteriales</taxon>
        <taxon>Nocardiaceae</taxon>
        <taxon>Rhodococcus</taxon>
    </lineage>
</organism>
<comment type="pathway">
    <text evidence="2">Lipid metabolism; fatty acid beta-oxidation.</text>
</comment>
<evidence type="ECO:0000256" key="13">
    <source>
        <dbReference type="ARBA" id="ARBA00049556"/>
    </source>
</evidence>
<keyword evidence="12" id="KW-0511">Multifunctional enzyme</keyword>
<dbReference type="Pfam" id="PF00725">
    <property type="entry name" value="3HCDH"/>
    <property type="match status" value="1"/>
</dbReference>
<keyword evidence="17" id="KW-1185">Reference proteome</keyword>
<dbReference type="SUPFAM" id="SSF51735">
    <property type="entry name" value="NAD(P)-binding Rossmann-fold domains"/>
    <property type="match status" value="1"/>
</dbReference>
<dbReference type="Pfam" id="PF00378">
    <property type="entry name" value="ECH_1"/>
    <property type="match status" value="1"/>
</dbReference>
<evidence type="ECO:0000256" key="4">
    <source>
        <dbReference type="ARBA" id="ARBA00022832"/>
    </source>
</evidence>
<feature type="domain" description="3-hydroxyacyl-CoA dehydrogenase NAD binding" evidence="15">
    <location>
        <begin position="323"/>
        <end position="439"/>
    </location>
</feature>
<dbReference type="InterPro" id="IPR006108">
    <property type="entry name" value="3HC_DH_C"/>
</dbReference>
<keyword evidence="7" id="KW-0520">NAD</keyword>
<evidence type="ECO:0000256" key="12">
    <source>
        <dbReference type="ARBA" id="ARBA00023268"/>
    </source>
</evidence>
<evidence type="ECO:0000256" key="5">
    <source>
        <dbReference type="ARBA" id="ARBA00022963"/>
    </source>
</evidence>
<evidence type="ECO:0000259" key="14">
    <source>
        <dbReference type="Pfam" id="PF00725"/>
    </source>
</evidence>
<evidence type="ECO:0000256" key="1">
    <source>
        <dbReference type="ARBA" id="ARBA00004275"/>
    </source>
</evidence>
<dbReference type="InterPro" id="IPR001753">
    <property type="entry name" value="Enoyl-CoA_hydra/iso"/>
</dbReference>
<dbReference type="SUPFAM" id="SSF52096">
    <property type="entry name" value="ClpP/crotonase"/>
    <property type="match status" value="1"/>
</dbReference>
<comment type="subunit">
    <text evidence="3">Monomer.</text>
</comment>
<evidence type="ECO:0000256" key="7">
    <source>
        <dbReference type="ARBA" id="ARBA00023027"/>
    </source>
</evidence>
<feature type="domain" description="3-hydroxyacyl-CoA dehydrogenase C-terminal" evidence="14">
    <location>
        <begin position="445"/>
        <end position="538"/>
    </location>
</feature>
<evidence type="ECO:0000259" key="15">
    <source>
        <dbReference type="Pfam" id="PF02737"/>
    </source>
</evidence>
<dbReference type="Gene3D" id="3.90.226.10">
    <property type="entry name" value="2-enoyl-CoA Hydratase, Chain A, domain 1"/>
    <property type="match status" value="1"/>
</dbReference>
<gene>
    <name evidence="16" type="ORF">JWS13_26205</name>
</gene>
<keyword evidence="5" id="KW-0442">Lipid degradation</keyword>
<dbReference type="EMBL" id="CP070619">
    <property type="protein sequence ID" value="QSE91880.1"/>
    <property type="molecule type" value="Genomic_DNA"/>
</dbReference>
<evidence type="ECO:0000256" key="3">
    <source>
        <dbReference type="ARBA" id="ARBA00011245"/>
    </source>
</evidence>
<evidence type="ECO:0000256" key="9">
    <source>
        <dbReference type="ARBA" id="ARBA00023140"/>
    </source>
</evidence>
<dbReference type="SUPFAM" id="SSF48179">
    <property type="entry name" value="6-phosphogluconate dehydrogenase C-terminal domain-like"/>
    <property type="match status" value="2"/>
</dbReference>
<keyword evidence="11" id="KW-0456">Lyase</keyword>
<name>A0A974W736_9NOCA</name>
<keyword evidence="9" id="KW-0576">Peroxisome</keyword>